<dbReference type="SMART" id="SM00331">
    <property type="entry name" value="PP2C_SIG"/>
    <property type="match status" value="1"/>
</dbReference>
<dbReference type="EMBL" id="MEUI01000014">
    <property type="protein sequence ID" value="OGC34570.1"/>
    <property type="molecule type" value="Genomic_DNA"/>
</dbReference>
<feature type="domain" description="PPM-type phosphatase" evidence="1">
    <location>
        <begin position="97"/>
        <end position="374"/>
    </location>
</feature>
<gene>
    <name evidence="2" type="ORF">A2462_04475</name>
</gene>
<evidence type="ECO:0000313" key="3">
    <source>
        <dbReference type="Proteomes" id="UP000177309"/>
    </source>
</evidence>
<dbReference type="PROSITE" id="PS51746">
    <property type="entry name" value="PPM_2"/>
    <property type="match status" value="1"/>
</dbReference>
<dbReference type="InterPro" id="IPR036457">
    <property type="entry name" value="PPM-type-like_dom_sf"/>
</dbReference>
<dbReference type="SMART" id="SM00332">
    <property type="entry name" value="PP2Cc"/>
    <property type="match status" value="1"/>
</dbReference>
<dbReference type="InterPro" id="IPR001932">
    <property type="entry name" value="PPM-type_phosphatase-like_dom"/>
</dbReference>
<evidence type="ECO:0000259" key="1">
    <source>
        <dbReference type="PROSITE" id="PS51746"/>
    </source>
</evidence>
<organism evidence="2 3">
    <name type="scientific">candidate division WOR-1 bacterium RIFOXYC2_FULL_41_25</name>
    <dbReference type="NCBI Taxonomy" id="1802586"/>
    <lineage>
        <taxon>Bacteria</taxon>
        <taxon>Bacillati</taxon>
        <taxon>Saganbacteria</taxon>
    </lineage>
</organism>
<protein>
    <recommendedName>
        <fullName evidence="1">PPM-type phosphatase domain-containing protein</fullName>
    </recommendedName>
</protein>
<sequence length="375" mass="40890">MVEGFDFKRINYGLPPEKVRQQMQQMTTRQAARQLLDRQFSLKHVEVTTASTEVIAAQQQLLLLAAMLPDEKSLRPDFPMILAPDSGLVSCYVDCGVVGMSDVGGRRKGQEDSFAFFPAQGIYVVADGMGGHKDGAAASWLAINNIGLQVSLNQPLDQAFYGTDLVLNVAQTRLRVDRGARTTLSALSLVGDHAQAFSVGDSPIYWLHQGKLFLLTRPDNCLVEGLVNTGGGIVAAIKNIGLDSLLSNLLKLKENPPYGCEVINALHDLQEAYIRGHEIALLQQIIRNTIRSFSGLTRSICGQELEQGFVKPTTVEATPGDAFLLCSDGLTLRAEEIRQILMEPLNPVIKVCKLLALAADRLPIDNVTAILVEVR</sequence>
<name>A0A1F4TPV9_UNCSA</name>
<dbReference type="Proteomes" id="UP000177309">
    <property type="component" value="Unassembled WGS sequence"/>
</dbReference>
<evidence type="ECO:0000313" key="2">
    <source>
        <dbReference type="EMBL" id="OGC34570.1"/>
    </source>
</evidence>
<dbReference type="Gene3D" id="3.60.40.10">
    <property type="entry name" value="PPM-type phosphatase domain"/>
    <property type="match status" value="1"/>
</dbReference>
<dbReference type="AlphaFoldDB" id="A0A1F4TPV9"/>
<dbReference type="SUPFAM" id="SSF81606">
    <property type="entry name" value="PP2C-like"/>
    <property type="match status" value="1"/>
</dbReference>
<reference evidence="2 3" key="1">
    <citation type="journal article" date="2016" name="Nat. Commun.">
        <title>Thousands of microbial genomes shed light on interconnected biogeochemical processes in an aquifer system.</title>
        <authorList>
            <person name="Anantharaman K."/>
            <person name="Brown C.T."/>
            <person name="Hug L.A."/>
            <person name="Sharon I."/>
            <person name="Castelle C.J."/>
            <person name="Probst A.J."/>
            <person name="Thomas B.C."/>
            <person name="Singh A."/>
            <person name="Wilkins M.J."/>
            <person name="Karaoz U."/>
            <person name="Brodie E.L."/>
            <person name="Williams K.H."/>
            <person name="Hubbard S.S."/>
            <person name="Banfield J.F."/>
        </authorList>
    </citation>
    <scope>NUCLEOTIDE SEQUENCE [LARGE SCALE GENOMIC DNA]</scope>
</reference>
<proteinExistence type="predicted"/>
<accession>A0A1F4TPV9</accession>
<comment type="caution">
    <text evidence="2">The sequence shown here is derived from an EMBL/GenBank/DDBJ whole genome shotgun (WGS) entry which is preliminary data.</text>
</comment>